<comment type="similarity">
    <text evidence="2">Belongs to the methyl-accepting chemotaxis (MCP) protein family.</text>
</comment>
<evidence type="ECO:0000256" key="2">
    <source>
        <dbReference type="ARBA" id="ARBA00029447"/>
    </source>
</evidence>
<evidence type="ECO:0000313" key="6">
    <source>
        <dbReference type="EMBL" id="MBR8534994.1"/>
    </source>
</evidence>
<evidence type="ECO:0000313" key="7">
    <source>
        <dbReference type="Proteomes" id="UP000679220"/>
    </source>
</evidence>
<dbReference type="SMART" id="SM00283">
    <property type="entry name" value="MA"/>
    <property type="match status" value="1"/>
</dbReference>
<keyword evidence="7" id="KW-1185">Reference proteome</keyword>
<feature type="transmembrane region" description="Helical" evidence="4">
    <location>
        <begin position="35"/>
        <end position="54"/>
    </location>
</feature>
<evidence type="ECO:0000256" key="4">
    <source>
        <dbReference type="SAM" id="Phobius"/>
    </source>
</evidence>
<accession>A0A941F2Z6</accession>
<dbReference type="SUPFAM" id="SSF58104">
    <property type="entry name" value="Methyl-accepting chemotaxis protein (MCP) signaling domain"/>
    <property type="match status" value="1"/>
</dbReference>
<feature type="transmembrane region" description="Helical" evidence="4">
    <location>
        <begin position="6"/>
        <end position="23"/>
    </location>
</feature>
<keyword evidence="3" id="KW-0807">Transducer</keyword>
<sequence>MESFIVRFFVILVTTSSIGYFLLRLLYKGSIFFRIGALWMINVFLTVMNSRIHYKNPEAYPFWAALLGGIIVTVILQYLVYLQIKKPLASITNKLKNIAAGNISSKQEAYTAPVKGELFQIHQAINHLQSQMSNVVAEVGHSADEVNRVGTSLNETATEISSLANNQASGLEEISSSMEEMAANIEANSQNALATKDNSHKARQSVDESYASTQEALSAMQQINEKIKIIDEIAIQTNLLALNAAVEASRAGAEGRGFAVVAGEVRKLAERSKLAAKEIESYSKKGNEMAEIALDKLQHTLPLIKKNADLVDEIASSSEEQNLGAAQINNALQEINRSTQSNAAISEEMSSSSGLMVEQAASLIEKLRFFKLQS</sequence>
<dbReference type="Gene3D" id="1.10.287.950">
    <property type="entry name" value="Methyl-accepting chemotaxis protein"/>
    <property type="match status" value="1"/>
</dbReference>
<dbReference type="Pfam" id="PF00672">
    <property type="entry name" value="HAMP"/>
    <property type="match status" value="1"/>
</dbReference>
<dbReference type="PANTHER" id="PTHR43531:SF11">
    <property type="entry name" value="METHYL-ACCEPTING CHEMOTAXIS PROTEIN 3"/>
    <property type="match status" value="1"/>
</dbReference>
<name>A0A941F2Z6_9BACT</name>
<protein>
    <recommendedName>
        <fullName evidence="5">Methyl-accepting transducer domain-containing protein</fullName>
    </recommendedName>
</protein>
<keyword evidence="4" id="KW-0812">Transmembrane</keyword>
<dbReference type="Proteomes" id="UP000679220">
    <property type="component" value="Unassembled WGS sequence"/>
</dbReference>
<evidence type="ECO:0000256" key="1">
    <source>
        <dbReference type="ARBA" id="ARBA00022500"/>
    </source>
</evidence>
<dbReference type="GO" id="GO:0005886">
    <property type="term" value="C:plasma membrane"/>
    <property type="evidence" value="ECO:0007669"/>
    <property type="project" value="TreeGrafter"/>
</dbReference>
<keyword evidence="1" id="KW-0145">Chemotaxis</keyword>
<dbReference type="InterPro" id="IPR051310">
    <property type="entry name" value="MCP_chemotaxis"/>
</dbReference>
<reference evidence="6" key="2">
    <citation type="submission" date="2021-04" db="EMBL/GenBank/DDBJ databases">
        <authorList>
            <person name="Zhang T."/>
            <person name="Zhang Y."/>
            <person name="Lu D."/>
            <person name="Zuo D."/>
            <person name="Du Z."/>
        </authorList>
    </citation>
    <scope>NUCLEOTIDE SEQUENCE</scope>
    <source>
        <strain evidence="6">JR1</strain>
    </source>
</reference>
<dbReference type="EMBL" id="JAGTAR010000006">
    <property type="protein sequence ID" value="MBR8534994.1"/>
    <property type="molecule type" value="Genomic_DNA"/>
</dbReference>
<dbReference type="PROSITE" id="PS50111">
    <property type="entry name" value="CHEMOTAXIS_TRANSDUC_2"/>
    <property type="match status" value="1"/>
</dbReference>
<dbReference type="InterPro" id="IPR004089">
    <property type="entry name" value="MCPsignal_dom"/>
</dbReference>
<gene>
    <name evidence="6" type="ORF">KDU71_05425</name>
</gene>
<dbReference type="AlphaFoldDB" id="A0A941F2Z6"/>
<organism evidence="6 7">
    <name type="scientific">Carboxylicivirga sediminis</name>
    <dbReference type="NCBI Taxonomy" id="2006564"/>
    <lineage>
        <taxon>Bacteria</taxon>
        <taxon>Pseudomonadati</taxon>
        <taxon>Bacteroidota</taxon>
        <taxon>Bacteroidia</taxon>
        <taxon>Marinilabiliales</taxon>
        <taxon>Marinilabiliaceae</taxon>
        <taxon>Carboxylicivirga</taxon>
    </lineage>
</organism>
<feature type="transmembrane region" description="Helical" evidence="4">
    <location>
        <begin position="60"/>
        <end position="81"/>
    </location>
</feature>
<dbReference type="PANTHER" id="PTHR43531">
    <property type="entry name" value="PROTEIN ICFG"/>
    <property type="match status" value="1"/>
</dbReference>
<comment type="caution">
    <text evidence="6">The sequence shown here is derived from an EMBL/GenBank/DDBJ whole genome shotgun (WGS) entry which is preliminary data.</text>
</comment>
<dbReference type="Pfam" id="PF00015">
    <property type="entry name" value="MCPsignal"/>
    <property type="match status" value="1"/>
</dbReference>
<evidence type="ECO:0000259" key="5">
    <source>
        <dbReference type="PROSITE" id="PS50111"/>
    </source>
</evidence>
<proteinExistence type="inferred from homology"/>
<keyword evidence="4" id="KW-0472">Membrane</keyword>
<evidence type="ECO:0000256" key="3">
    <source>
        <dbReference type="PROSITE-ProRule" id="PRU00284"/>
    </source>
</evidence>
<dbReference type="GO" id="GO:0007165">
    <property type="term" value="P:signal transduction"/>
    <property type="evidence" value="ECO:0007669"/>
    <property type="project" value="UniProtKB-KW"/>
</dbReference>
<feature type="domain" description="Methyl-accepting transducer" evidence="5">
    <location>
        <begin position="142"/>
        <end position="357"/>
    </location>
</feature>
<dbReference type="GO" id="GO:0004888">
    <property type="term" value="F:transmembrane signaling receptor activity"/>
    <property type="evidence" value="ECO:0007669"/>
    <property type="project" value="TreeGrafter"/>
</dbReference>
<dbReference type="RefSeq" id="WP_212188901.1">
    <property type="nucleotide sequence ID" value="NZ_JAGTAR010000006.1"/>
</dbReference>
<dbReference type="GO" id="GO:0006935">
    <property type="term" value="P:chemotaxis"/>
    <property type="evidence" value="ECO:0007669"/>
    <property type="project" value="UniProtKB-KW"/>
</dbReference>
<dbReference type="InterPro" id="IPR003660">
    <property type="entry name" value="HAMP_dom"/>
</dbReference>
<reference evidence="6" key="1">
    <citation type="journal article" date="2018" name="Int. J. Syst. Evol. Microbiol.">
        <title>Carboxylicivirga sediminis sp. nov., isolated from coastal sediment.</title>
        <authorList>
            <person name="Wang F.Q."/>
            <person name="Ren L.H."/>
            <person name="Zou R.J."/>
            <person name="Sun Y.Z."/>
            <person name="Liu X.J."/>
            <person name="Jiang F."/>
            <person name="Liu L.J."/>
        </authorList>
    </citation>
    <scope>NUCLEOTIDE SEQUENCE</scope>
    <source>
        <strain evidence="6">JR1</strain>
    </source>
</reference>
<keyword evidence="4" id="KW-1133">Transmembrane helix</keyword>